<gene>
    <name evidence="2" type="ORF">TheveDRAFT_1408</name>
</gene>
<reference evidence="2 3" key="1">
    <citation type="submission" date="2011-10" db="EMBL/GenBank/DDBJ databases">
        <title>The Noncontiguous Finished genome of Thermanaerovibrio velox DSM 12556.</title>
        <authorList>
            <consortium name="US DOE Joint Genome Institute (JGI-PGF)"/>
            <person name="Lucas S."/>
            <person name="Copeland A."/>
            <person name="Lapidus A."/>
            <person name="Glavina del Rio T."/>
            <person name="Dalin E."/>
            <person name="Tice H."/>
            <person name="Bruce D."/>
            <person name="Goodwin L."/>
            <person name="Pitluck S."/>
            <person name="Peters L."/>
            <person name="Mikhailova N."/>
            <person name="Teshima H."/>
            <person name="Kyrpides N."/>
            <person name="Mavromatis K."/>
            <person name="Ivanova N."/>
            <person name="Markowitz V."/>
            <person name="Cheng J.-F."/>
            <person name="Hugenholtz P."/>
            <person name="Woyke T."/>
            <person name="Wu D."/>
            <person name="Spring S."/>
            <person name="Brambilla E.-M."/>
            <person name="Klenk H.-P."/>
            <person name="Eisen J.A."/>
        </authorList>
    </citation>
    <scope>NUCLEOTIDE SEQUENCE [LARGE SCALE GENOMIC DNA]</scope>
    <source>
        <strain evidence="2 3">DSM 12556</strain>
    </source>
</reference>
<evidence type="ECO:0000313" key="2">
    <source>
        <dbReference type="EMBL" id="EHM10526.1"/>
    </source>
</evidence>
<proteinExistence type="predicted"/>
<organism evidence="2 3">
    <name type="scientific">Thermanaerovibrio velox DSM 12556</name>
    <dbReference type="NCBI Taxonomy" id="926567"/>
    <lineage>
        <taxon>Bacteria</taxon>
        <taxon>Thermotogati</taxon>
        <taxon>Synergistota</taxon>
        <taxon>Synergistia</taxon>
        <taxon>Synergistales</taxon>
        <taxon>Synergistaceae</taxon>
        <taxon>Thermanaerovibrio</taxon>
    </lineage>
</organism>
<protein>
    <submittedName>
        <fullName evidence="2">Uncharacterized protein</fullName>
    </submittedName>
</protein>
<keyword evidence="1" id="KW-1133">Transmembrane helix</keyword>
<keyword evidence="1" id="KW-0472">Membrane</keyword>
<dbReference type="AlphaFoldDB" id="H0UP23"/>
<name>H0UP23_9BACT</name>
<feature type="transmembrane region" description="Helical" evidence="1">
    <location>
        <begin position="42"/>
        <end position="62"/>
    </location>
</feature>
<sequence length="92" mass="9403">MCVGSGVFPLGFGTSEERELTAARERLMALSRDADRWLSDNVPALTAGAFGAGFVVGLAGGSKRALMKALLRVIPLAGALLLEQGGGADEGL</sequence>
<keyword evidence="3" id="KW-1185">Reference proteome</keyword>
<dbReference type="HOGENOM" id="CLU_2572731_0_0_0"/>
<dbReference type="EMBL" id="CM001377">
    <property type="protein sequence ID" value="EHM10526.1"/>
    <property type="molecule type" value="Genomic_DNA"/>
</dbReference>
<accession>H0UP23</accession>
<dbReference type="Proteomes" id="UP000005730">
    <property type="component" value="Chromosome"/>
</dbReference>
<dbReference type="STRING" id="926567.TheveDRAFT_1408"/>
<keyword evidence="1" id="KW-0812">Transmembrane</keyword>
<evidence type="ECO:0000256" key="1">
    <source>
        <dbReference type="SAM" id="Phobius"/>
    </source>
</evidence>
<evidence type="ECO:0000313" key="3">
    <source>
        <dbReference type="Proteomes" id="UP000005730"/>
    </source>
</evidence>